<dbReference type="EMBL" id="KY684083">
    <property type="protein sequence ID" value="ARF08827.1"/>
    <property type="molecule type" value="Genomic_DNA"/>
</dbReference>
<evidence type="ECO:0000259" key="2">
    <source>
        <dbReference type="PROSITE" id="PS51352"/>
    </source>
</evidence>
<dbReference type="InterPro" id="IPR036249">
    <property type="entry name" value="Thioredoxin-like_sf"/>
</dbReference>
<dbReference type="PROSITE" id="PS51352">
    <property type="entry name" value="THIOREDOXIN_2"/>
    <property type="match status" value="1"/>
</dbReference>
<dbReference type="PROSITE" id="PS00194">
    <property type="entry name" value="THIOREDOXIN_1"/>
    <property type="match status" value="1"/>
</dbReference>
<sequence length="124" mass="14356">MPSKDSFREYKSTREFLELLDIETTKNKLVVIDFYAPWCGPCKKLGEFLNKLLESEQAKTLYSNVIFVKINVDNENCKELVVDKFNVSSIPRVIMIINKLTVEDITGFNPKELVNLLNKHSKKN</sequence>
<reference evidence="3" key="1">
    <citation type="journal article" date="2017" name="Science">
        <title>Giant viruses with an expanded complement of translation system components.</title>
        <authorList>
            <person name="Schulz F."/>
            <person name="Yutin N."/>
            <person name="Ivanova N.N."/>
            <person name="Ortega D.R."/>
            <person name="Lee T.K."/>
            <person name="Vierheilig J."/>
            <person name="Daims H."/>
            <person name="Horn M."/>
            <person name="Wagner M."/>
            <person name="Jensen G.J."/>
            <person name="Kyrpides N.C."/>
            <person name="Koonin E.V."/>
            <person name="Woyke T."/>
        </authorList>
    </citation>
    <scope>NUCLEOTIDE SEQUENCE</scope>
    <source>
        <strain evidence="3">CTV1</strain>
    </source>
</reference>
<accession>A0A1V0SAT9</accession>
<dbReference type="Pfam" id="PF00085">
    <property type="entry name" value="Thioredoxin"/>
    <property type="match status" value="1"/>
</dbReference>
<dbReference type="Gene3D" id="3.40.30.10">
    <property type="entry name" value="Glutaredoxin"/>
    <property type="match status" value="1"/>
</dbReference>
<protein>
    <submittedName>
        <fullName evidence="3">Thioredoxin</fullName>
    </submittedName>
</protein>
<evidence type="ECO:0000256" key="1">
    <source>
        <dbReference type="ARBA" id="ARBA00023157"/>
    </source>
</evidence>
<gene>
    <name evidence="3" type="ORF">Catovirus_1_877</name>
</gene>
<proteinExistence type="predicted"/>
<dbReference type="InterPro" id="IPR017937">
    <property type="entry name" value="Thioredoxin_CS"/>
</dbReference>
<dbReference type="SUPFAM" id="SSF52833">
    <property type="entry name" value="Thioredoxin-like"/>
    <property type="match status" value="1"/>
</dbReference>
<feature type="domain" description="Thioredoxin" evidence="2">
    <location>
        <begin position="1"/>
        <end position="122"/>
    </location>
</feature>
<keyword evidence="1" id="KW-1015">Disulfide bond</keyword>
<name>A0A1V0SAT9_9VIRU</name>
<organism evidence="3">
    <name type="scientific">Catovirus CTV1</name>
    <dbReference type="NCBI Taxonomy" id="1977631"/>
    <lineage>
        <taxon>Viruses</taxon>
        <taxon>Varidnaviria</taxon>
        <taxon>Bamfordvirae</taxon>
        <taxon>Nucleocytoviricota</taxon>
        <taxon>Megaviricetes</taxon>
        <taxon>Imitervirales</taxon>
        <taxon>Mimiviridae</taxon>
        <taxon>Klosneuvirinae</taxon>
        <taxon>Catovirus</taxon>
    </lineage>
</organism>
<evidence type="ECO:0000313" key="3">
    <source>
        <dbReference type="EMBL" id="ARF08827.1"/>
    </source>
</evidence>
<dbReference type="InterPro" id="IPR013766">
    <property type="entry name" value="Thioredoxin_domain"/>
</dbReference>
<dbReference type="CDD" id="cd02947">
    <property type="entry name" value="TRX_family"/>
    <property type="match status" value="1"/>
</dbReference>
<dbReference type="PANTHER" id="PTHR46115">
    <property type="entry name" value="THIOREDOXIN-LIKE PROTEIN 1"/>
    <property type="match status" value="1"/>
</dbReference>